<sequence length="249" mass="25972">MKKPDITKILEAVADGTLSVKEATKQLGQNQAQNIGFADVDLGRTQRTGYPETIFGSGKSANQIVGIINVLKEQEPCVLCTRIGKSKAAKIVKAIPAVHYFEEAKCLVVGQMPKPITRGSIAIVTAGTSDIPVAEEAAVTAEVFGNRVERVFDVGVAGIQRLFAKLDVIRQANVIILAAGMDGALASVVGGLVSQSVIALPTSIGYGSNFHGVSALLTMLNSCAEGVSVVNIDNGFGAAYCASVINRNN</sequence>
<gene>
    <name evidence="2" type="ORF">FC85_GL002318</name>
</gene>
<protein>
    <submittedName>
        <fullName evidence="2">Phosphoribosylaminoimidazole carboxylase catalytic subunit</fullName>
    </submittedName>
</protein>
<proteinExistence type="predicted"/>
<comment type="caution">
    <text evidence="2">The sequence shown here is derived from an EMBL/GenBank/DDBJ whole genome shotgun (WGS) entry which is preliminary data.</text>
</comment>
<dbReference type="EMBL" id="AZEY01000020">
    <property type="protein sequence ID" value="KRL69097.1"/>
    <property type="molecule type" value="Genomic_DNA"/>
</dbReference>
<evidence type="ECO:0000313" key="2">
    <source>
        <dbReference type="EMBL" id="KRL69097.1"/>
    </source>
</evidence>
<dbReference type="STRING" id="1423739.FC85_GL002318"/>
<dbReference type="SUPFAM" id="SSF52255">
    <property type="entry name" value="N5-CAIR mutase (phosphoribosylaminoimidazole carboxylase, PurE)"/>
    <property type="match status" value="1"/>
</dbReference>
<dbReference type="GO" id="GO:0006189">
    <property type="term" value="P:'de novo' IMP biosynthetic process"/>
    <property type="evidence" value="ECO:0007669"/>
    <property type="project" value="InterPro"/>
</dbReference>
<dbReference type="AlphaFoldDB" id="A0A0R1SJZ3"/>
<dbReference type="PATRIC" id="fig|1423739.3.peg.2410"/>
<dbReference type="PANTHER" id="PTHR43064">
    <property type="entry name" value="PHOSPHORIBOSYLAMINOIMIDAZOLE CARBOXYLASE-RELATED"/>
    <property type="match status" value="1"/>
</dbReference>
<dbReference type="PANTHER" id="PTHR43064:SF1">
    <property type="entry name" value="SLL1489 PROTEIN"/>
    <property type="match status" value="1"/>
</dbReference>
<accession>A0A0R1SJZ3</accession>
<dbReference type="Proteomes" id="UP000052013">
    <property type="component" value="Unassembled WGS sequence"/>
</dbReference>
<dbReference type="GO" id="GO:0016787">
    <property type="term" value="F:hydrolase activity"/>
    <property type="evidence" value="ECO:0007669"/>
    <property type="project" value="InterPro"/>
</dbReference>
<dbReference type="InterPro" id="IPR039476">
    <property type="entry name" value="P2CMN_synthase_LarB"/>
</dbReference>
<dbReference type="Pfam" id="PF00731">
    <property type="entry name" value="AIRC"/>
    <property type="match status" value="1"/>
</dbReference>
<organism evidence="2 3">
    <name type="scientific">Lentilactobacillus diolivorans DSM 14421</name>
    <dbReference type="NCBI Taxonomy" id="1423739"/>
    <lineage>
        <taxon>Bacteria</taxon>
        <taxon>Bacillati</taxon>
        <taxon>Bacillota</taxon>
        <taxon>Bacilli</taxon>
        <taxon>Lactobacillales</taxon>
        <taxon>Lactobacillaceae</taxon>
        <taxon>Lentilactobacillus</taxon>
    </lineage>
</organism>
<reference evidence="2 3" key="1">
    <citation type="journal article" date="2015" name="Genome Announc.">
        <title>Expanding the biotechnology potential of lactobacilli through comparative genomics of 213 strains and associated genera.</title>
        <authorList>
            <person name="Sun Z."/>
            <person name="Harris H.M."/>
            <person name="McCann A."/>
            <person name="Guo C."/>
            <person name="Argimon S."/>
            <person name="Zhang W."/>
            <person name="Yang X."/>
            <person name="Jeffery I.B."/>
            <person name="Cooney J.C."/>
            <person name="Kagawa T.F."/>
            <person name="Liu W."/>
            <person name="Song Y."/>
            <person name="Salvetti E."/>
            <person name="Wrobel A."/>
            <person name="Rasinkangas P."/>
            <person name="Parkhill J."/>
            <person name="Rea M.C."/>
            <person name="O'Sullivan O."/>
            <person name="Ritari J."/>
            <person name="Douillard F.P."/>
            <person name="Paul Ross R."/>
            <person name="Yang R."/>
            <person name="Briner A.E."/>
            <person name="Felis G.E."/>
            <person name="de Vos W.M."/>
            <person name="Barrangou R."/>
            <person name="Klaenhammer T.R."/>
            <person name="Caufield P.W."/>
            <person name="Cui Y."/>
            <person name="Zhang H."/>
            <person name="O'Toole P.W."/>
        </authorList>
    </citation>
    <scope>NUCLEOTIDE SEQUENCE [LARGE SCALE GENOMIC DNA]</scope>
    <source>
        <strain evidence="2 3">DSM 14421</strain>
    </source>
</reference>
<dbReference type="SMART" id="SM01001">
    <property type="entry name" value="AIRC"/>
    <property type="match status" value="1"/>
</dbReference>
<dbReference type="InterPro" id="IPR000031">
    <property type="entry name" value="PurE_dom"/>
</dbReference>
<dbReference type="Gene3D" id="3.40.50.1970">
    <property type="match status" value="1"/>
</dbReference>
<feature type="domain" description="PurE" evidence="1">
    <location>
        <begin position="119"/>
        <end position="249"/>
    </location>
</feature>
<evidence type="ECO:0000313" key="3">
    <source>
        <dbReference type="Proteomes" id="UP000052013"/>
    </source>
</evidence>
<dbReference type="NCBIfam" id="NF033503">
    <property type="entry name" value="LarB"/>
    <property type="match status" value="1"/>
</dbReference>
<dbReference type="RefSeq" id="WP_057863947.1">
    <property type="nucleotide sequence ID" value="NZ_AZEY01000020.1"/>
</dbReference>
<evidence type="ECO:0000259" key="1">
    <source>
        <dbReference type="SMART" id="SM01001"/>
    </source>
</evidence>
<name>A0A0R1SJZ3_9LACO</name>